<proteinExistence type="predicted"/>
<keyword evidence="2" id="KW-1185">Reference proteome</keyword>
<evidence type="ECO:0000313" key="1">
    <source>
        <dbReference type="EMBL" id="GEM00061.1"/>
    </source>
</evidence>
<evidence type="ECO:0000313" key="2">
    <source>
        <dbReference type="Proteomes" id="UP000321049"/>
    </source>
</evidence>
<reference evidence="1 2" key="1">
    <citation type="submission" date="2019-07" db="EMBL/GenBank/DDBJ databases">
        <title>Whole genome shotgun sequence of Cellulomonas terrae NBRC 100819.</title>
        <authorList>
            <person name="Hosoyama A."/>
            <person name="Uohara A."/>
            <person name="Ohji S."/>
            <person name="Ichikawa N."/>
        </authorList>
    </citation>
    <scope>NUCLEOTIDE SEQUENCE [LARGE SCALE GENOMIC DNA]</scope>
    <source>
        <strain evidence="1 2">NBRC 100819</strain>
    </source>
</reference>
<organism evidence="1 2">
    <name type="scientific">Cellulomonas terrae</name>
    <dbReference type="NCBI Taxonomy" id="311234"/>
    <lineage>
        <taxon>Bacteria</taxon>
        <taxon>Bacillati</taxon>
        <taxon>Actinomycetota</taxon>
        <taxon>Actinomycetes</taxon>
        <taxon>Micrococcales</taxon>
        <taxon>Cellulomonadaceae</taxon>
        <taxon>Cellulomonas</taxon>
    </lineage>
</organism>
<gene>
    <name evidence="1" type="ORF">CTE05_36070</name>
</gene>
<dbReference type="AlphaFoldDB" id="A0A511JPV0"/>
<name>A0A511JPV0_9CELL</name>
<sequence length="122" mass="13392">MPAPATNLTTGGDELDARGQLATAPLPTEEGLLAWAPGASAQFKRHHQARVEIGGEIQYRLLGPERSVDLVNARAPGPDTTRWAASGLRAYPQVRASDQRFTTAFNWFDSRHLHQRSAFDLN</sequence>
<dbReference type="Proteomes" id="UP000321049">
    <property type="component" value="Unassembled WGS sequence"/>
</dbReference>
<protein>
    <submittedName>
        <fullName evidence="1">Uncharacterized protein</fullName>
    </submittedName>
</protein>
<accession>A0A511JPV0</accession>
<dbReference type="EMBL" id="BJWH01000026">
    <property type="protein sequence ID" value="GEM00061.1"/>
    <property type="molecule type" value="Genomic_DNA"/>
</dbReference>
<comment type="caution">
    <text evidence="1">The sequence shown here is derived from an EMBL/GenBank/DDBJ whole genome shotgun (WGS) entry which is preliminary data.</text>
</comment>